<name>A0ABV2BW59_9GAMM</name>
<dbReference type="InterPro" id="IPR056820">
    <property type="entry name" value="TEN_TTR-like"/>
</dbReference>
<dbReference type="SMART" id="SM00112">
    <property type="entry name" value="CA"/>
    <property type="match status" value="5"/>
</dbReference>
<comment type="caution">
    <text evidence="7">The sequence shown here is derived from an EMBL/GenBank/DDBJ whole genome shotgun (WGS) entry which is preliminary data.</text>
</comment>
<dbReference type="Gene3D" id="2.60.40.1080">
    <property type="match status" value="1"/>
</dbReference>
<keyword evidence="3" id="KW-0677">Repeat</keyword>
<evidence type="ECO:0000256" key="4">
    <source>
        <dbReference type="ARBA" id="ARBA00023157"/>
    </source>
</evidence>
<sequence length="3559" mass="390779">MKYLLGIFLIAYTFLFDVKADTPPVTYNSNHQVSENISSSIRVNAEDVDGDYMTFHLVVSPENGELSGWGPTYTYTPNNGFIGTDTFEFVVSASNVFSNRALVTITVGEGTTPNVAPVIQSAPLIEINERQIYEYQLSVTDENINDELTFQLTQMPTGMLLDELIGKISWTPDNSQVGEHLVTIVVSDNHGASDTQSYTLTVNDIDDAPQITSQPLTEINEDSIYSYQVIAIDLDLQDVLTFELTQAPSLMTIDSATGNIDWIPTQSNIGVNNVSVRVVDLQGLSDVQNFIINVNNVNDAPNISSSPVVNAVEMQQYEYQLNVLDSDENETFSFQLTQFPQGMSIDSQTGLIQWLPSFEQSGTHSVLVTVSDSGNLTDSQSFEIEVTNTNQSPVISSSPVMIGQELINYSYQVEATDADSDPISFAINVSPPNNTININNSGLVSWTPAIGEAGDYQVSIVVSDTNNESATQNYSLSISSQSSDDDNDGVVNIEDLCPDTPIGVDVDSNGCPLALEEIIIDNGDAQTSFVGSWSNSTATKYYESVSLYATSGGQIDRYRYTPTLKQSFYQVYIWGACHDNRAKNTPHTVYHANGQSLFEIDQTCVSGIYGKWYLLGAFEFDAGTSGYLEITDEVTGSVYVGADAVRFVQINDPRSDDDNDGVTNDKDYCTNTPQGILVDDTGCEFPNEIIIDNGDPETSYTGTWSVSGASNFYGVDSLYAQVISNNINRYRYTPNLRQGQYDVSIWTACLDNRSTQTPYAIQHANGNDSFTIDQTCTSGTSGEWILLGRFDFNAGESGFVEISDEGLSNGYVGADAVRFNFVIQGNSAPNITTQTLDIAFANTSYQFQISASDPDADDSLSFSLINSPTTMSIDVTTGIINWQPTQADIGSHPVEVLVTDNEGLSNAKTFNLIVNQTNLPPTINIISNTQINENEVFQYSVVATDPNNDDSLHFTLDSNITGMSINPDNGTIYWTPTSAQVGTNSVIVRVTDSGGLSDTTSFEILVVDVNQSPVITSSAVIQAQELVVYQYQVLANDPDNDSFTFSLDVVPEIPGLDIDANGLIEWTPQVGDAGVYVVKISVIDLGDARDSQEFTLTVDPSSNDDDGDGVINIEDNCPDTPLGSNVDGNGCPINENAVILDNGSLGTSSIGYWNNSTASNQYQTNSLYANAGNQLDRYRFAPTLEQGFYQVFIWNACHDNRATNTPHLIQHANGQSLFEVDQTCATGIYGQWQPLGTFYFIAGSGGYLEISDIGLTEGYIGADAVKFALAGSPDSDDDNDGVINSIDRCTNTPENEVVSEHGCSASQLDNDTDGDGVKDTFDYCPSTPLGTTVYSAFDDRGYSGCAVNNDWDTDGISNFNDDCPNTDIGVSVDENGCAPYQLDDDNDGVSNVDDLCPGTYSNQTVNANGCSQSQLDDDNDGVANGNDSCPDTPSSEQVNSNGCAASQLDGDNDGVSNNLDLCPNTPSGESVNSDGCAQSQFDDDSDGIQNGTDQCPNTPVGENVNSDGCAESQLDNDSDGIFNNLDLCHYTAPNVVVDTKGCSEEQNNVLLRFKSSTIPKTGSDKIYHHYDDSFLTWGRERRYTRDNTTEIVTDNITDLKWQDSLDNQTLLLNWTDAFSYCESLNLLGVSGWRLPTNLELSYLINFSSTLKNGDAKISSVFINAIADDYWTSDTDNISGKDYGLFLDFNTGIMHQSVASFNKAVRCVNGSEKYNVNFSKDLGYLSEINVVVDTNNRLMWQDNAEVTSNTYTYEGAISYCENLELDNSKDWRIPNINELLSLFNKIISRHPYTAFDYVPGSNQNLWTSTTDQNDNSRVHSLRMNSGSGKHETIRKSSLSGTDKNHVRCVRDYSAPIPFVGEDRTVSVGSTVVLDASGSVDPDGEIVTYRWFRISGLQKQFLSATQVYTTSSLGIGEHTIELHITDNNGLYSTDTIIINVVAQANVAPVATDKVVNVNEDEYVDFTLDATDSDNDTLTYEIVTGPMNGQAVIVGDNQVNYVPNFDYFGEDTLTYKASDGILDSNIATITIKILPINASSPVANAGVDHFITLGESVFLDASDSYDDEPITAYEWKEGSTLLSNSASFTRDDFSVGKHIITLVVTDSKGLTASDEVIVYVHYSFEQCIAQDIEDDSQFVDRYPAENIQWTGVNAMDISEIEKAFNYARQIDTTVSKYLKMPSQTEWDSLTLNQKGLFLINSEREARGIKPLEGVAPEIINVAQSFADYLLTNNEVINHVRSSDGASLIDRMEENEKIKNNRDGSQMGESLFSLYDDSIISNTHETLVKAIFVWIYADKYPLSGPSWGHRSHMLLTNYNENSGSSLFKEGLIGFGVAKGNYDPQNTNPGQQGAVVVVNTFDPSSTWDYGTTQSINTDNAHQCSGIVLDIDQDTAPISELSSISISPSRLTLNPGDNQPIEVIGNYSDGSTQDLTAYASFTADSQSVVSVSSGVLTALNIGQASLYTTINGIMSNRILVYVDEATDISNLSNTFAQDYLNYIPENATINQYDPKVFTLFTGSVRDKNGLALSGVNIRFHQHPEYGSVTTDSEGRFIIAGEAGERTLVYSKGNYLTVHRKKNSASNTWNVLDDVVLLQADNKVTPIDLSSGQTQVHTSTVVTDAFGTRSTTLVFDGISSATIESADGSTRNLTEFFVRATEYELPESMPGDLPLESAFTYCSELEIPGVGDDETVTFNNPVVMYVENFLGFTVGEIVPVGYYDRKLADWVASDNGVVVKLLDDNSDGQVDGVDYNGDDIADDIDGDGDTLDEVKGISEFSPGATYWRASFNHFTPFDKNWPYGPPIDAIRPYDPNVDGDKENKDCDKCQTGSYVTVKQRSLHEDIEVTGTGIVLHYSSHRTHGYHHQISAKLSGDTLPASVEGITAILEVGGHRFVKDYPALTNKDVEFIWDGRDPNGNLLTGPIDAQISIGYRYRLEYFSAGNLATSGQSLDEFDTAWAKVGNDTTAVRGRQDFISWNRQWVTLTPPLDSHIANGWSFSNHHTQSFASTLNRGKKLIHKGDGSITEVFVHADILKTGVTESVYAGDDASYFDSGKDYSYSVKDGILTDHVTGLEWQYITSGLSRYSQKSDAVLYCSNLTLGEDNTANSWRLPTEKEYSYSIDKSGNRHFFPIYNSVQGEKFWTNKMINQAGKYPVLCVRGPEIDEQYVEGLNAITIDEVVVDNQAGLMWQDALINKTETRTWQQSIDYCEALTHAGYDDWRLPNINELLYALPNTTFNHQTDLSDANGEPWNSEVPYRKPYWSSTPSHWDTSRAWTSESLAFTHNGYSQDEQYYARCVRETDTRNRSPFIFDKAGKHISTIDINSGLTLTTFGYDSENQLVTIEDRFTNRINIDRSVENEITITSPDGYETILTIDANNDLTNVAYVDGSNYTFEYTNSLLTDKTDRRGKLFSRQFTPTGRVDFTTDEEQGRWTFTTEKDQATNAVTYGYSTAESNSFTTVETELENGDTQFVTTGRSNVSSSLIKQKDEVKTTSTRFGVTTVIDKIIDTKSLLEIPKTITSTYSDDVISRITIDKQYAANNTDMRELTTSVTQNGNTATVHTN</sequence>
<feature type="compositionally biased region" description="Polar residues" evidence="5">
    <location>
        <begin position="1429"/>
        <end position="1444"/>
    </location>
</feature>
<dbReference type="InterPro" id="IPR035986">
    <property type="entry name" value="PKD_dom_sf"/>
</dbReference>
<organism evidence="7 8">
    <name type="scientific">Aliikangiella maris</name>
    <dbReference type="NCBI Taxonomy" id="3162458"/>
    <lineage>
        <taxon>Bacteria</taxon>
        <taxon>Pseudomonadati</taxon>
        <taxon>Pseudomonadota</taxon>
        <taxon>Gammaproteobacteria</taxon>
        <taxon>Oceanospirillales</taxon>
        <taxon>Pleioneaceae</taxon>
        <taxon>Aliikangiella</taxon>
    </lineage>
</organism>
<dbReference type="SMART" id="SM00736">
    <property type="entry name" value="CADG"/>
    <property type="match status" value="6"/>
</dbReference>
<accession>A0ABV2BW59</accession>
<feature type="domain" description="Cadherin" evidence="6">
    <location>
        <begin position="320"/>
        <end position="401"/>
    </location>
</feature>
<feature type="domain" description="Cadherin" evidence="6">
    <location>
        <begin position="928"/>
        <end position="1015"/>
    </location>
</feature>
<feature type="non-terminal residue" evidence="7">
    <location>
        <position position="3559"/>
    </location>
</feature>
<dbReference type="Gene3D" id="2.60.40.2810">
    <property type="match status" value="1"/>
</dbReference>
<dbReference type="EMBL" id="JBEVCJ010000018">
    <property type="protein sequence ID" value="MET1256179.1"/>
    <property type="molecule type" value="Genomic_DNA"/>
</dbReference>
<keyword evidence="2" id="KW-0732">Signal</keyword>
<dbReference type="InterPro" id="IPR035940">
    <property type="entry name" value="CAP_sf"/>
</dbReference>
<dbReference type="CDD" id="cd11304">
    <property type="entry name" value="Cadherin_repeat"/>
    <property type="match status" value="1"/>
</dbReference>
<dbReference type="InterPro" id="IPR015919">
    <property type="entry name" value="Cadherin-like_sf"/>
</dbReference>
<dbReference type="InterPro" id="IPR011460">
    <property type="entry name" value="Lcl_C"/>
</dbReference>
<feature type="domain" description="Cadherin" evidence="6">
    <location>
        <begin position="1947"/>
        <end position="2040"/>
    </location>
</feature>
<evidence type="ECO:0000313" key="7">
    <source>
        <dbReference type="EMBL" id="MET1256179.1"/>
    </source>
</evidence>
<dbReference type="Gene3D" id="3.40.33.10">
    <property type="entry name" value="CAP"/>
    <property type="match status" value="1"/>
</dbReference>
<feature type="region of interest" description="Disordered" evidence="5">
    <location>
        <begin position="1407"/>
        <end position="1508"/>
    </location>
</feature>
<dbReference type="Proteomes" id="UP001548189">
    <property type="component" value="Unassembled WGS sequence"/>
</dbReference>
<dbReference type="Pfam" id="PF05345">
    <property type="entry name" value="He_PIG"/>
    <property type="match status" value="6"/>
</dbReference>
<dbReference type="SUPFAM" id="SSF49299">
    <property type="entry name" value="PKD domain"/>
    <property type="match status" value="2"/>
</dbReference>
<dbReference type="Pfam" id="PF02412">
    <property type="entry name" value="TSP_3"/>
    <property type="match status" value="3"/>
</dbReference>
<feature type="region of interest" description="Disordered" evidence="5">
    <location>
        <begin position="1808"/>
        <end position="1836"/>
    </location>
</feature>
<keyword evidence="1" id="KW-0245">EGF-like domain</keyword>
<dbReference type="SUPFAM" id="SSF103647">
    <property type="entry name" value="TSP type-3 repeat"/>
    <property type="match status" value="3"/>
</dbReference>
<dbReference type="Pfam" id="PF22352">
    <property type="entry name" value="K319L-like_PKD"/>
    <property type="match status" value="2"/>
</dbReference>
<dbReference type="InterPro" id="IPR006644">
    <property type="entry name" value="Cadg"/>
</dbReference>
<dbReference type="Gene3D" id="4.10.1080.10">
    <property type="entry name" value="TSP type-3 repeat"/>
    <property type="match status" value="2"/>
</dbReference>
<proteinExistence type="predicted"/>
<evidence type="ECO:0000259" key="6">
    <source>
        <dbReference type="PROSITE" id="PS50268"/>
    </source>
</evidence>
<feature type="compositionally biased region" description="Polar residues" evidence="5">
    <location>
        <begin position="1487"/>
        <end position="1497"/>
    </location>
</feature>
<evidence type="ECO:0000256" key="3">
    <source>
        <dbReference type="ARBA" id="ARBA00022737"/>
    </source>
</evidence>
<keyword evidence="4" id="KW-1015">Disulfide bond</keyword>
<feature type="compositionally biased region" description="Polar residues" evidence="5">
    <location>
        <begin position="1454"/>
        <end position="1480"/>
    </location>
</feature>
<dbReference type="PROSITE" id="PS50268">
    <property type="entry name" value="CADHERIN_2"/>
    <property type="match status" value="4"/>
</dbReference>
<dbReference type="InterPro" id="IPR013783">
    <property type="entry name" value="Ig-like_fold"/>
</dbReference>
<dbReference type="InterPro" id="IPR051216">
    <property type="entry name" value="Teneurin"/>
</dbReference>
<dbReference type="Gene3D" id="2.60.40.3440">
    <property type="match status" value="1"/>
</dbReference>
<dbReference type="InterPro" id="IPR022409">
    <property type="entry name" value="PKD/Chitinase_dom"/>
</dbReference>
<dbReference type="PANTHER" id="PTHR11219">
    <property type="entry name" value="TENEURIN AND N-ACETYLGLUCOSAMINE-1-PHOSPHODIESTER ALPHA-N-ACETYLGLUCOSAMINIDASE"/>
    <property type="match status" value="1"/>
</dbReference>
<feature type="domain" description="Cadherin" evidence="6">
    <location>
        <begin position="403"/>
        <end position="500"/>
    </location>
</feature>
<evidence type="ECO:0000256" key="1">
    <source>
        <dbReference type="ARBA" id="ARBA00022536"/>
    </source>
</evidence>
<dbReference type="PANTHER" id="PTHR11219:SF69">
    <property type="entry name" value="TENEURIN-A"/>
    <property type="match status" value="1"/>
</dbReference>
<dbReference type="Pfam" id="PF25275">
    <property type="entry name" value="Golvesin_C"/>
    <property type="match status" value="3"/>
</dbReference>
<dbReference type="Pfam" id="PF25020">
    <property type="entry name" value="TTR_TEN1-4"/>
    <property type="match status" value="1"/>
</dbReference>
<dbReference type="SUPFAM" id="SSF49313">
    <property type="entry name" value="Cadherin-like"/>
    <property type="match status" value="6"/>
</dbReference>
<reference evidence="7 8" key="1">
    <citation type="submission" date="2024-06" db="EMBL/GenBank/DDBJ databases">
        <authorList>
            <person name="Li F."/>
        </authorList>
    </citation>
    <scope>NUCLEOTIDE SEQUENCE [LARGE SCALE GENOMIC DNA]</scope>
    <source>
        <strain evidence="7 8">GXAS 311</strain>
    </source>
</reference>
<dbReference type="NCBIfam" id="NF012211">
    <property type="entry name" value="tand_rpt_95"/>
    <property type="match status" value="2"/>
</dbReference>
<dbReference type="Pfam" id="PF07603">
    <property type="entry name" value="Lcl_C"/>
    <property type="match status" value="3"/>
</dbReference>
<dbReference type="Pfam" id="PF17963">
    <property type="entry name" value="Big_9"/>
    <property type="match status" value="3"/>
</dbReference>
<dbReference type="InterPro" id="IPR008969">
    <property type="entry name" value="CarboxyPept-like_regulatory"/>
</dbReference>
<dbReference type="InterPro" id="IPR033803">
    <property type="entry name" value="CBD-like_Golvesin-Xly"/>
</dbReference>
<evidence type="ECO:0000313" key="8">
    <source>
        <dbReference type="Proteomes" id="UP001548189"/>
    </source>
</evidence>
<keyword evidence="8" id="KW-1185">Reference proteome</keyword>
<evidence type="ECO:0000256" key="2">
    <source>
        <dbReference type="ARBA" id="ARBA00022729"/>
    </source>
</evidence>
<dbReference type="Gene3D" id="2.60.40.10">
    <property type="entry name" value="Immunoglobulins"/>
    <property type="match status" value="9"/>
</dbReference>
<dbReference type="InterPro" id="IPR028974">
    <property type="entry name" value="TSP_type-3_rpt"/>
</dbReference>
<dbReference type="InterPro" id="IPR002126">
    <property type="entry name" value="Cadherin-like_dom"/>
</dbReference>
<dbReference type="SUPFAM" id="SSF49464">
    <property type="entry name" value="Carboxypeptidase regulatory domain-like"/>
    <property type="match status" value="1"/>
</dbReference>
<dbReference type="InterPro" id="IPR003367">
    <property type="entry name" value="Thrombospondin_3-like_rpt"/>
</dbReference>
<dbReference type="RefSeq" id="WP_353896765.1">
    <property type="nucleotide sequence ID" value="NZ_JBEVCJ010000018.1"/>
</dbReference>
<protein>
    <submittedName>
        <fullName evidence="7">Ig domain-containing protein</fullName>
    </submittedName>
</protein>
<evidence type="ECO:0000256" key="5">
    <source>
        <dbReference type="SAM" id="MobiDB-lite"/>
    </source>
</evidence>
<gene>
    <name evidence="7" type="ORF">ABVT43_13650</name>
</gene>
<dbReference type="SMART" id="SM00089">
    <property type="entry name" value="PKD"/>
    <property type="match status" value="5"/>
</dbReference>